<evidence type="ECO:0000313" key="4">
    <source>
        <dbReference type="EMBL" id="MBB4478960.1"/>
    </source>
</evidence>
<feature type="domain" description="Helicase C-terminal" evidence="3">
    <location>
        <begin position="1677"/>
        <end position="1861"/>
    </location>
</feature>
<dbReference type="Proteomes" id="UP000523431">
    <property type="component" value="Unassembled WGS sequence"/>
</dbReference>
<evidence type="ECO:0000313" key="7">
    <source>
        <dbReference type="Proteomes" id="UP000557344"/>
    </source>
</evidence>
<evidence type="ECO:0000259" key="3">
    <source>
        <dbReference type="PROSITE" id="PS51194"/>
    </source>
</evidence>
<name>A0A7W6ZF80_RHIET</name>
<accession>A0A7W6ZF80</accession>
<keyword evidence="5" id="KW-0547">Nucleotide-binding</keyword>
<dbReference type="Gene3D" id="3.40.50.300">
    <property type="entry name" value="P-loop containing nucleotide triphosphate hydrolases"/>
    <property type="match status" value="3"/>
</dbReference>
<keyword evidence="5" id="KW-0347">Helicase</keyword>
<reference evidence="6 7" key="1">
    <citation type="submission" date="2020-08" db="EMBL/GenBank/DDBJ databases">
        <title>Genomic Encyclopedia of Type Strains, Phase IV (KMG-V): Genome sequencing to study the core and pangenomes of soil and plant-associated prokaryotes.</title>
        <authorList>
            <person name="Whitman W."/>
        </authorList>
    </citation>
    <scope>NUCLEOTIDE SEQUENCE [LARGE SCALE GENOMIC DNA]</scope>
    <source>
        <strain evidence="4 7">SEMIA 471</strain>
        <strain evidence="5 6">SEMIA 489</strain>
    </source>
</reference>
<dbReference type="InterPro" id="IPR049730">
    <property type="entry name" value="SNF2/RAD54-like_C"/>
</dbReference>
<protein>
    <submittedName>
        <fullName evidence="5">Superfamily II DNA or RNA helicase</fullName>
    </submittedName>
</protein>
<dbReference type="InterPro" id="IPR001650">
    <property type="entry name" value="Helicase_C-like"/>
</dbReference>
<dbReference type="Proteomes" id="UP000557344">
    <property type="component" value="Unassembled WGS sequence"/>
</dbReference>
<dbReference type="PROSITE" id="PS51192">
    <property type="entry name" value="HELICASE_ATP_BIND_1"/>
    <property type="match status" value="1"/>
</dbReference>
<dbReference type="SMART" id="SM00490">
    <property type="entry name" value="HELICc"/>
    <property type="match status" value="1"/>
</dbReference>
<comment type="caution">
    <text evidence="5">The sequence shown here is derived from an EMBL/GenBank/DDBJ whole genome shotgun (WGS) entry which is preliminary data.</text>
</comment>
<dbReference type="CDD" id="cd10311">
    <property type="entry name" value="PLDc_N_DEXD_c"/>
    <property type="match status" value="1"/>
</dbReference>
<dbReference type="InterPro" id="IPR003593">
    <property type="entry name" value="AAA+_ATPase"/>
</dbReference>
<evidence type="ECO:0000256" key="1">
    <source>
        <dbReference type="ARBA" id="ARBA00022801"/>
    </source>
</evidence>
<dbReference type="PANTHER" id="PTHR45766">
    <property type="entry name" value="DNA ANNEALING HELICASE AND ENDONUCLEASE ZRANB3 FAMILY MEMBER"/>
    <property type="match status" value="1"/>
</dbReference>
<feature type="domain" description="Helicase ATP-binding" evidence="2">
    <location>
        <begin position="1245"/>
        <end position="1406"/>
    </location>
</feature>
<evidence type="ECO:0000313" key="5">
    <source>
        <dbReference type="EMBL" id="MBB4534846.1"/>
    </source>
</evidence>
<dbReference type="InterPro" id="IPR038718">
    <property type="entry name" value="SNF2-like_sf"/>
</dbReference>
<dbReference type="CDD" id="cd18793">
    <property type="entry name" value="SF2_C_SNF"/>
    <property type="match status" value="1"/>
</dbReference>
<dbReference type="GO" id="GO:0031297">
    <property type="term" value="P:replication fork processing"/>
    <property type="evidence" value="ECO:0007669"/>
    <property type="project" value="TreeGrafter"/>
</dbReference>
<organism evidence="5 6">
    <name type="scientific">Rhizobium etli</name>
    <dbReference type="NCBI Taxonomy" id="29449"/>
    <lineage>
        <taxon>Bacteria</taxon>
        <taxon>Pseudomonadati</taxon>
        <taxon>Pseudomonadota</taxon>
        <taxon>Alphaproteobacteria</taxon>
        <taxon>Hyphomicrobiales</taxon>
        <taxon>Rhizobiaceae</taxon>
        <taxon>Rhizobium/Agrobacterium group</taxon>
        <taxon>Rhizobium</taxon>
    </lineage>
</organism>
<dbReference type="PROSITE" id="PS51194">
    <property type="entry name" value="HELICASE_CTER"/>
    <property type="match status" value="1"/>
</dbReference>
<dbReference type="SMART" id="SM00487">
    <property type="entry name" value="DEXDc"/>
    <property type="match status" value="1"/>
</dbReference>
<sequence>MADFAYERRFPHPYEHHSLYTHFRRTRYVHAPRSASAVPFAWMMKGDDGLPEIATRLALGFRPELEPELGFESIWVQERRNQLVMLDTFFGAIEPKESLVFFYAKKTPLTEDPRRVIVGIGRVRSVGDATEYNYEGATSNALRSMVWERNIGHSIEPEIRDGFLLPYRELLEHAESDPGFDIQPFVLHAPSESFNAFSMGSEHVSHDQAVAVLLTAAIVVGRYETLLPGDWGAARRWIDAELNRLWRLRGAYPGLGSALGALGLSNGTLLAHAVGNLLHAAGGQDVRDPWPVVESVLHDPKRLPSDLAGSVGPVAAKLWDSLQPERRDLLKLLARFALSADQTQRWWVREERTKAGIELEDATILANPYLCFEADRGRIDSIPLSVIDRGLFPDPQVLAAIPIPEPSVCPEAIDPRRGRALMIQTLEAAAVEHGHTMLPQDWLVERVRSAVVSPPCAITGDWIAAFDDNLTLQLARVETANGAPAWQLSRYAATRALIGTRLKRRLGGTRHPGDYDWEDLIDKALGGPAKEGDPAEEMARKEKAAALKELFRSRASVLIGPAGTGKTTLLLALLSLEQVRKGGVLLLAPTGKARVQMQKKAGDVKAFTLAQFLLGFNRYDGQTGAYLVTNSPDRENGFATVVIDEASMLTEDQLAATLDALDPTSVHRLILVGDPRQLPPIGAGRPFVDAIRLLREQDAMQPRGLAELTVVRRQTGSSDDPETPRDDVLLSRWFSGEAPDAGADEVWDRLATGSARGIRAITWDSDADLQTKLLQELTAHIRSDMDASVTDETAFEISLGGSEYNGRGYFNPSREGADGRRQGGGAGVEAWQILVPMRAGETGVDGLNRWIKRLFRVSVREWAEAEPHWYRKIAKPMGSQAILYGDKVINLSNGRRRDVYPDMERAYLANGEIGLVIGQYKGKSWKPKRLPWKLEVEFSTQLGFKFGFSGSDFGEDGDERLELAYALTIHKSQGSEFGTTFVMKIIDNTSQLLGDDLRETLGRGSRVKIAASCFSIYAYEALKSELAKVESLQFIFTSPTFVPTEATDKLRKEKREFFIPKAGRESSLYGTEFEIKLRNKLTQRAVARECAEWIRKKARFKSNATQAAMQPFAHVEVGGAAVAYQPISGFTAVDLGYQKGNAVSNFVTRMDEPAHAGLYLQLFNQIWNDADKLRDVTDAVCDHIESVYQENAPERVYFLMLYNIFREFLEDIDEDVLPNDLTGYRDSIVWNKLFNYQRDAATGIINKLETYNGCILADSVGLGKTFTALAVVKYYELRNKSVLVLCPKKLADNWRNYNTNLTTNIFANDRFNYDVLCHTDLSRTSGESFGIPLNRVNWGNYDLVVIDESHNFRNNDVYKDRETRYQKLMNKVIRAGVKTKVLMLSATPVNNRFNDLRNQLALAYEGQSDALSKSLKSQTSVEEIFRRAQKAFNEWSALSPNERTAASILRTLDFDFFELLDAVTIARSRKHIETFYDTKDIGKFPQRRKPLSFHCPITQRPDVMGLNEIFGQLSLLKLAVYAPISYILSSRLAKYEAIYDTQVEGGRGKLRQADRERSLQALMTTNLLKRLESSVEAFRLTLRALGGNITRALDAIAEYERTGRSGSISDHLEEMSDFDPEDEDLAGLDEFTVGKKVQISLADMDLPSWKHDLAADRTLIDALIASMDKVTAADDAKLQHLIALLKQKVAEPLNPGNRKVIVFTAFADTANYLFANLAPVAQELGLQVGEVTGSGSPKTTLRKSYDFQSVLTLFSPRSKEKAVVLPHETAELDILIGTDCISEGQNLQDCDFLVNYDIHWNPVRIIQRFGRIDRIGSPNDQIQLVNYWPDITLDEYINLKERVENRMVIADVTATGDDNVLTAKSSDIAYRKEQLKRLQDEVIELEDVKAGISITDLGLNDFRMDLLNYVKDHGDLESMPYGMHAVVPAAPELGLRPGMIFALKNIHDSVNVNQQNRLHPFYLVYIDDDGEIVSDHTEVKRLLDLIRTSCKGRSEPIPDVCRLFNERTEDGRRVGRYSDLLSQAIRSMIEVKEEKDIDSLFSGGRTTALTHTIQGLDDFELIAFLRVEEAEG</sequence>
<dbReference type="SUPFAM" id="SSF52540">
    <property type="entry name" value="P-loop containing nucleoside triphosphate hydrolases"/>
    <property type="match status" value="3"/>
</dbReference>
<dbReference type="InterPro" id="IPR014001">
    <property type="entry name" value="Helicase_ATP-bd"/>
</dbReference>
<dbReference type="Pfam" id="PF00271">
    <property type="entry name" value="Helicase_C"/>
    <property type="match status" value="1"/>
</dbReference>
<dbReference type="Pfam" id="PF13604">
    <property type="entry name" value="AAA_30"/>
    <property type="match status" value="1"/>
</dbReference>
<keyword evidence="1" id="KW-0378">Hydrolase</keyword>
<dbReference type="CDD" id="cd18809">
    <property type="entry name" value="SF1_C_RecD"/>
    <property type="match status" value="1"/>
</dbReference>
<proteinExistence type="predicted"/>
<dbReference type="EMBL" id="JACIHU010000002">
    <property type="protein sequence ID" value="MBB4478960.1"/>
    <property type="molecule type" value="Genomic_DNA"/>
</dbReference>
<dbReference type="PANTHER" id="PTHR45766:SF6">
    <property type="entry name" value="SWI_SNF-RELATED MATRIX-ASSOCIATED ACTIN-DEPENDENT REGULATOR OF CHROMATIN SUBFAMILY A-LIKE PROTEIN 1"/>
    <property type="match status" value="1"/>
</dbReference>
<dbReference type="GO" id="GO:0016787">
    <property type="term" value="F:hydrolase activity"/>
    <property type="evidence" value="ECO:0007669"/>
    <property type="project" value="UniProtKB-KW"/>
</dbReference>
<keyword evidence="5" id="KW-0067">ATP-binding</keyword>
<gene>
    <name evidence="4" type="ORF">GGE46_001528</name>
    <name evidence="5" type="ORF">GGE57_001582</name>
</gene>
<dbReference type="Pfam" id="PF00176">
    <property type="entry name" value="SNF2-rel_dom"/>
    <property type="match status" value="1"/>
</dbReference>
<dbReference type="EMBL" id="JACIID010000002">
    <property type="protein sequence ID" value="MBB4534846.1"/>
    <property type="molecule type" value="Genomic_DNA"/>
</dbReference>
<dbReference type="RefSeq" id="WP_183839313.1">
    <property type="nucleotide sequence ID" value="NZ_JACIHU010000002.1"/>
</dbReference>
<dbReference type="Gene3D" id="3.40.50.10810">
    <property type="entry name" value="Tandem AAA-ATPase domain"/>
    <property type="match status" value="1"/>
</dbReference>
<dbReference type="SMART" id="SM00382">
    <property type="entry name" value="AAA"/>
    <property type="match status" value="2"/>
</dbReference>
<dbReference type="CDD" id="cd17933">
    <property type="entry name" value="DEXSc_RecD-like"/>
    <property type="match status" value="1"/>
</dbReference>
<evidence type="ECO:0000313" key="6">
    <source>
        <dbReference type="Proteomes" id="UP000523431"/>
    </source>
</evidence>
<dbReference type="Gene3D" id="2.30.30.940">
    <property type="match status" value="1"/>
</dbReference>
<dbReference type="InterPro" id="IPR027417">
    <property type="entry name" value="P-loop_NTPase"/>
</dbReference>
<dbReference type="InterPro" id="IPR000330">
    <property type="entry name" value="SNF2_N"/>
</dbReference>
<dbReference type="GO" id="GO:0006281">
    <property type="term" value="P:DNA repair"/>
    <property type="evidence" value="ECO:0007669"/>
    <property type="project" value="TreeGrafter"/>
</dbReference>
<dbReference type="GO" id="GO:0005524">
    <property type="term" value="F:ATP binding"/>
    <property type="evidence" value="ECO:0007669"/>
    <property type="project" value="InterPro"/>
</dbReference>
<evidence type="ECO:0000259" key="2">
    <source>
        <dbReference type="PROSITE" id="PS51192"/>
    </source>
</evidence>
<dbReference type="GO" id="GO:0004386">
    <property type="term" value="F:helicase activity"/>
    <property type="evidence" value="ECO:0007669"/>
    <property type="project" value="UniProtKB-KW"/>
</dbReference>